<name>A0ABR2L6U8_9EUKA</name>
<protein>
    <submittedName>
        <fullName evidence="1">Uncharacterized protein</fullName>
    </submittedName>
</protein>
<evidence type="ECO:0000313" key="2">
    <source>
        <dbReference type="Proteomes" id="UP001470230"/>
    </source>
</evidence>
<proteinExistence type="predicted"/>
<reference evidence="1 2" key="1">
    <citation type="submission" date="2024-04" db="EMBL/GenBank/DDBJ databases">
        <title>Tritrichomonas musculus Genome.</title>
        <authorList>
            <person name="Alves-Ferreira E."/>
            <person name="Grigg M."/>
            <person name="Lorenzi H."/>
            <person name="Galac M."/>
        </authorList>
    </citation>
    <scope>NUCLEOTIDE SEQUENCE [LARGE SCALE GENOMIC DNA]</scope>
    <source>
        <strain evidence="1 2">EAF2021</strain>
    </source>
</reference>
<keyword evidence="2" id="KW-1185">Reference proteome</keyword>
<organism evidence="1 2">
    <name type="scientific">Tritrichomonas musculus</name>
    <dbReference type="NCBI Taxonomy" id="1915356"/>
    <lineage>
        <taxon>Eukaryota</taxon>
        <taxon>Metamonada</taxon>
        <taxon>Parabasalia</taxon>
        <taxon>Tritrichomonadida</taxon>
        <taxon>Tritrichomonadidae</taxon>
        <taxon>Tritrichomonas</taxon>
    </lineage>
</organism>
<dbReference type="EMBL" id="JAPFFF010000001">
    <property type="protein sequence ID" value="KAK8899079.1"/>
    <property type="molecule type" value="Genomic_DNA"/>
</dbReference>
<accession>A0ABR2L6U8</accession>
<sequence>MTQRIPIPKIFAMYIDKNMETRGYTTRIHQSNNIEVQEVSRSLKENNLMPFAIRVHNDKNEIFTFS</sequence>
<comment type="caution">
    <text evidence="1">The sequence shown here is derived from an EMBL/GenBank/DDBJ whole genome shotgun (WGS) entry which is preliminary data.</text>
</comment>
<dbReference type="Proteomes" id="UP001470230">
    <property type="component" value="Unassembled WGS sequence"/>
</dbReference>
<gene>
    <name evidence="1" type="ORF">M9Y10_001378</name>
</gene>
<evidence type="ECO:0000313" key="1">
    <source>
        <dbReference type="EMBL" id="KAK8899079.1"/>
    </source>
</evidence>